<evidence type="ECO:0000313" key="11">
    <source>
        <dbReference type="Proteomes" id="UP000204551"/>
    </source>
</evidence>
<keyword evidence="3 8" id="KW-0812">Transmembrane</keyword>
<keyword evidence="2" id="KW-1003">Cell membrane</keyword>
<evidence type="ECO:0000256" key="6">
    <source>
        <dbReference type="ARBA" id="ARBA00023118"/>
    </source>
</evidence>
<proteinExistence type="predicted"/>
<keyword evidence="6" id="KW-0051">Antiviral defense</keyword>
<evidence type="ECO:0000259" key="9">
    <source>
        <dbReference type="Pfam" id="PF18967"/>
    </source>
</evidence>
<evidence type="ECO:0000256" key="2">
    <source>
        <dbReference type="ARBA" id="ARBA00022475"/>
    </source>
</evidence>
<reference evidence="10 11" key="1">
    <citation type="submission" date="2017-07" db="EMBL/GenBank/DDBJ databases">
        <title>Genome Sequence of Arenibacter algicola Strain SMS7 Isolated from a culture of the Diatom Skeletonema marinoi.</title>
        <authorList>
            <person name="Topel M."/>
            <person name="Pinder M.I.M."/>
            <person name="Johansson O.N."/>
            <person name="Kourtchenko O."/>
            <person name="Godhe A."/>
            <person name="Clarke A.K."/>
        </authorList>
    </citation>
    <scope>NUCLEOTIDE SEQUENCE [LARGE SCALE GENOMIC DNA]</scope>
    <source>
        <strain evidence="10 11">SMS7</strain>
    </source>
</reference>
<gene>
    <name evidence="10" type="ORF">AREALGSMS7_00601</name>
</gene>
<name>A0A221URS2_9FLAO</name>
<comment type="subcellular location">
    <subcellularLocation>
        <location evidence="1">Cell membrane</location>
    </subcellularLocation>
</comment>
<dbReference type="GO" id="GO:0051607">
    <property type="term" value="P:defense response to virus"/>
    <property type="evidence" value="ECO:0007669"/>
    <property type="project" value="UniProtKB-KW"/>
</dbReference>
<evidence type="ECO:0000256" key="4">
    <source>
        <dbReference type="ARBA" id="ARBA00022741"/>
    </source>
</evidence>
<keyword evidence="7 8" id="KW-0472">Membrane</keyword>
<evidence type="ECO:0000313" key="10">
    <source>
        <dbReference type="EMBL" id="ASO04089.1"/>
    </source>
</evidence>
<dbReference type="GO" id="GO:0005886">
    <property type="term" value="C:plasma membrane"/>
    <property type="evidence" value="ECO:0007669"/>
    <property type="project" value="UniProtKB-SubCell"/>
</dbReference>
<dbReference type="Pfam" id="PF18967">
    <property type="entry name" value="PycTM"/>
    <property type="match status" value="1"/>
</dbReference>
<sequence>MLKLFPQFLLWQHLWQLYQLSQKLSSNQLGWLYRISLVNNLNPMEKERLEYTVNRLDHYYDSVNNKTAVYIAINTFITGGAITLLTQIQELLDKEIWLLIFLAAIILFGVGSLILLALASMPYFSPKSDVESIYYFASIAQKDKKEFFELSKNQDKKGDIKDLRNQVFVLSQGLKSKFKKLKWACSLLIIQFVLLAPLTYILIKITS</sequence>
<evidence type="ECO:0000256" key="5">
    <source>
        <dbReference type="ARBA" id="ARBA00022989"/>
    </source>
</evidence>
<feature type="transmembrane region" description="Helical" evidence="8">
    <location>
        <begin position="97"/>
        <end position="119"/>
    </location>
</feature>
<dbReference type="InterPro" id="IPR043760">
    <property type="entry name" value="PycTM_dom"/>
</dbReference>
<protein>
    <recommendedName>
        <fullName evidence="9">Pycsar effector protein domain-containing protein</fullName>
    </recommendedName>
</protein>
<keyword evidence="5 8" id="KW-1133">Transmembrane helix</keyword>
<dbReference type="AlphaFoldDB" id="A0A221URS2"/>
<evidence type="ECO:0000256" key="1">
    <source>
        <dbReference type="ARBA" id="ARBA00004236"/>
    </source>
</evidence>
<dbReference type="EMBL" id="CP022515">
    <property type="protein sequence ID" value="ASO04089.1"/>
    <property type="molecule type" value="Genomic_DNA"/>
</dbReference>
<feature type="domain" description="Pycsar effector protein" evidence="9">
    <location>
        <begin position="49"/>
        <end position="201"/>
    </location>
</feature>
<feature type="transmembrane region" description="Helical" evidence="8">
    <location>
        <begin position="181"/>
        <end position="203"/>
    </location>
</feature>
<evidence type="ECO:0000256" key="7">
    <source>
        <dbReference type="ARBA" id="ARBA00023136"/>
    </source>
</evidence>
<accession>A0A221URS2</accession>
<dbReference type="GO" id="GO:0000166">
    <property type="term" value="F:nucleotide binding"/>
    <property type="evidence" value="ECO:0007669"/>
    <property type="project" value="UniProtKB-KW"/>
</dbReference>
<dbReference type="Proteomes" id="UP000204551">
    <property type="component" value="Chromosome"/>
</dbReference>
<dbReference type="KEGG" id="aalg:AREALGSMS7_00601"/>
<organism evidence="10 11">
    <name type="scientific">Arenibacter algicola</name>
    <dbReference type="NCBI Taxonomy" id="616991"/>
    <lineage>
        <taxon>Bacteria</taxon>
        <taxon>Pseudomonadati</taxon>
        <taxon>Bacteroidota</taxon>
        <taxon>Flavobacteriia</taxon>
        <taxon>Flavobacteriales</taxon>
        <taxon>Flavobacteriaceae</taxon>
        <taxon>Arenibacter</taxon>
    </lineage>
</organism>
<evidence type="ECO:0000256" key="8">
    <source>
        <dbReference type="SAM" id="Phobius"/>
    </source>
</evidence>
<keyword evidence="4" id="KW-0547">Nucleotide-binding</keyword>
<evidence type="ECO:0000256" key="3">
    <source>
        <dbReference type="ARBA" id="ARBA00022692"/>
    </source>
</evidence>
<feature type="transmembrane region" description="Helical" evidence="8">
    <location>
        <begin position="67"/>
        <end position="85"/>
    </location>
</feature>